<feature type="domain" description="Lumazine-binding" evidence="9">
    <location>
        <begin position="1"/>
        <end position="106"/>
    </location>
</feature>
<comment type="function">
    <text evidence="1">Catalyzes the dismutation of two molecules of 6,7-dimethyl-8-ribityllumazine, resulting in the formation of riboflavin and 5-amino-6-(D-ribitylamino)uracil.</text>
</comment>
<evidence type="ECO:0000313" key="10">
    <source>
        <dbReference type="EMBL" id="MBW0538658.1"/>
    </source>
</evidence>
<dbReference type="InterPro" id="IPR001783">
    <property type="entry name" value="Lumazine-bd"/>
</dbReference>
<dbReference type="Gene3D" id="2.40.30.20">
    <property type="match status" value="2"/>
</dbReference>
<comment type="caution">
    <text evidence="10">The sequence shown here is derived from an EMBL/GenBank/DDBJ whole genome shotgun (WGS) entry which is preliminary data.</text>
</comment>
<feature type="repeat" description="Lumazine-binding" evidence="8">
    <location>
        <begin position="1"/>
        <end position="106"/>
    </location>
</feature>
<comment type="pathway">
    <text evidence="2">Cofactor biosynthesis; riboflavin biosynthesis; riboflavin from 2-hydroxy-3-oxobutyl phosphate and 5-amino-6-(D-ribitylamino)uracil: step 2/2.</text>
</comment>
<dbReference type="SUPFAM" id="SSF63380">
    <property type="entry name" value="Riboflavin synthase domain-like"/>
    <property type="match status" value="2"/>
</dbReference>
<dbReference type="GO" id="GO:0004746">
    <property type="term" value="F:riboflavin synthase activity"/>
    <property type="evidence" value="ECO:0007669"/>
    <property type="project" value="UniProtKB-EC"/>
</dbReference>
<dbReference type="InterPro" id="IPR017938">
    <property type="entry name" value="Riboflavin_synthase-like_b-brl"/>
</dbReference>
<evidence type="ECO:0000256" key="1">
    <source>
        <dbReference type="ARBA" id="ARBA00002803"/>
    </source>
</evidence>
<keyword evidence="5" id="KW-0686">Riboflavin biosynthesis</keyword>
<keyword evidence="7" id="KW-0677">Repeat</keyword>
<dbReference type="Pfam" id="PF00677">
    <property type="entry name" value="Lum_binding"/>
    <property type="match status" value="2"/>
</dbReference>
<dbReference type="PANTHER" id="PTHR21098:SF0">
    <property type="entry name" value="RIBOFLAVIN SYNTHASE"/>
    <property type="match status" value="1"/>
</dbReference>
<gene>
    <name evidence="10" type="ORF">O181_078373</name>
</gene>
<dbReference type="EMBL" id="AVOT02043233">
    <property type="protein sequence ID" value="MBW0538658.1"/>
    <property type="molecule type" value="Genomic_DNA"/>
</dbReference>
<evidence type="ECO:0000256" key="7">
    <source>
        <dbReference type="ARBA" id="ARBA00022737"/>
    </source>
</evidence>
<dbReference type="NCBIfam" id="TIGR00187">
    <property type="entry name" value="ribE"/>
    <property type="match status" value="1"/>
</dbReference>
<reference evidence="10" key="1">
    <citation type="submission" date="2021-03" db="EMBL/GenBank/DDBJ databases">
        <title>Draft genome sequence of rust myrtle Austropuccinia psidii MF-1, a brazilian biotype.</title>
        <authorList>
            <person name="Quecine M.C."/>
            <person name="Pachon D.M.R."/>
            <person name="Bonatelli M.L."/>
            <person name="Correr F.H."/>
            <person name="Franceschini L.M."/>
            <person name="Leite T.F."/>
            <person name="Margarido G.R.A."/>
            <person name="Almeida C.A."/>
            <person name="Ferrarezi J.A."/>
            <person name="Labate C.A."/>
        </authorList>
    </citation>
    <scope>NUCLEOTIDE SEQUENCE</scope>
    <source>
        <strain evidence="10">MF-1</strain>
    </source>
</reference>
<evidence type="ECO:0000259" key="9">
    <source>
        <dbReference type="PROSITE" id="PS51177"/>
    </source>
</evidence>
<accession>A0A9Q3IEL1</accession>
<evidence type="ECO:0000256" key="3">
    <source>
        <dbReference type="ARBA" id="ARBA00012827"/>
    </source>
</evidence>
<dbReference type="EC" id="2.5.1.9" evidence="3"/>
<feature type="repeat" description="Lumazine-binding" evidence="8">
    <location>
        <begin position="107"/>
        <end position="210"/>
    </location>
</feature>
<dbReference type="PIRSF" id="PIRSF000498">
    <property type="entry name" value="Riboflavin_syn_A"/>
    <property type="match status" value="1"/>
</dbReference>
<dbReference type="PANTHER" id="PTHR21098">
    <property type="entry name" value="RIBOFLAVIN SYNTHASE ALPHA CHAIN"/>
    <property type="match status" value="1"/>
</dbReference>
<dbReference type="InterPro" id="IPR023366">
    <property type="entry name" value="ATP_synth_asu-like_sf"/>
</dbReference>
<dbReference type="PROSITE" id="PS51177">
    <property type="entry name" value="LUMAZINE_BIND"/>
    <property type="match status" value="2"/>
</dbReference>
<dbReference type="FunFam" id="2.40.30.20:FF:000004">
    <property type="entry name" value="Riboflavin synthase, alpha subunit"/>
    <property type="match status" value="1"/>
</dbReference>
<feature type="domain" description="Lumazine-binding" evidence="9">
    <location>
        <begin position="107"/>
        <end position="210"/>
    </location>
</feature>
<evidence type="ECO:0000256" key="2">
    <source>
        <dbReference type="ARBA" id="ARBA00004887"/>
    </source>
</evidence>
<dbReference type="CDD" id="cd00402">
    <property type="entry name" value="Riboflavin_synthase_like"/>
    <property type="match status" value="1"/>
</dbReference>
<dbReference type="Proteomes" id="UP000765509">
    <property type="component" value="Unassembled WGS sequence"/>
</dbReference>
<dbReference type="InterPro" id="IPR026017">
    <property type="entry name" value="Lumazine-bd_dom"/>
</dbReference>
<evidence type="ECO:0000256" key="4">
    <source>
        <dbReference type="ARBA" id="ARBA00013950"/>
    </source>
</evidence>
<evidence type="ECO:0000256" key="8">
    <source>
        <dbReference type="PROSITE-ProRule" id="PRU00524"/>
    </source>
</evidence>
<keyword evidence="6" id="KW-0808">Transferase</keyword>
<dbReference type="OrthoDB" id="10258924at2759"/>
<proteinExistence type="predicted"/>
<name>A0A9Q3IEL1_9BASI</name>
<sequence>MFTGLIEATGLLKSHGSEHSLITVEVIKVGKYDKFLNEFLKDVKDGDSISINGVCLTVIQLDSTSQTFSVNLAPETLSRSNLGKLQVNDKVNLERSLSSTTRFGGHFVQGHVDTIASIVSKEKDQDSLRFAFRFESPLAPNSPSYSSYLIPKGYITIDGISLTLTNATQNDFSIMLIPHTQHLVTLTQKAVGDTVNIEFDMMVKTIVNVIENSLESNLERLIKKIMHENQKLDD</sequence>
<evidence type="ECO:0000313" key="11">
    <source>
        <dbReference type="Proteomes" id="UP000765509"/>
    </source>
</evidence>
<protein>
    <recommendedName>
        <fullName evidence="4">Riboflavin synthase</fullName>
        <ecNumber evidence="3">2.5.1.9</ecNumber>
    </recommendedName>
</protein>
<keyword evidence="11" id="KW-1185">Reference proteome</keyword>
<organism evidence="10 11">
    <name type="scientific">Austropuccinia psidii MF-1</name>
    <dbReference type="NCBI Taxonomy" id="1389203"/>
    <lineage>
        <taxon>Eukaryota</taxon>
        <taxon>Fungi</taxon>
        <taxon>Dikarya</taxon>
        <taxon>Basidiomycota</taxon>
        <taxon>Pucciniomycotina</taxon>
        <taxon>Pucciniomycetes</taxon>
        <taxon>Pucciniales</taxon>
        <taxon>Sphaerophragmiaceae</taxon>
        <taxon>Austropuccinia</taxon>
    </lineage>
</organism>
<dbReference type="GO" id="GO:0009231">
    <property type="term" value="P:riboflavin biosynthetic process"/>
    <property type="evidence" value="ECO:0007669"/>
    <property type="project" value="UniProtKB-KW"/>
</dbReference>
<evidence type="ECO:0000256" key="6">
    <source>
        <dbReference type="ARBA" id="ARBA00022679"/>
    </source>
</evidence>
<evidence type="ECO:0000256" key="5">
    <source>
        <dbReference type="ARBA" id="ARBA00022619"/>
    </source>
</evidence>
<dbReference type="NCBIfam" id="NF006767">
    <property type="entry name" value="PRK09289.1"/>
    <property type="match status" value="1"/>
</dbReference>
<dbReference type="AlphaFoldDB" id="A0A9Q3IEL1"/>